<dbReference type="GO" id="GO:0006826">
    <property type="term" value="P:iron ion transport"/>
    <property type="evidence" value="ECO:0007669"/>
    <property type="project" value="InterPro"/>
</dbReference>
<dbReference type="Gene3D" id="1.20.1260.10">
    <property type="match status" value="1"/>
</dbReference>
<evidence type="ECO:0000256" key="9">
    <source>
        <dbReference type="RuleBase" id="RU361145"/>
    </source>
</evidence>
<feature type="binding site" evidence="8">
    <location>
        <position position="95"/>
    </location>
    <ligand>
        <name>Fe cation</name>
        <dbReference type="ChEBI" id="CHEBI:24875"/>
        <label>1</label>
    </ligand>
</feature>
<dbReference type="EMBL" id="VXPY01000059">
    <property type="protein sequence ID" value="MYD90358.1"/>
    <property type="molecule type" value="Genomic_DNA"/>
</dbReference>
<evidence type="ECO:0000256" key="7">
    <source>
        <dbReference type="ARBA" id="ARBA00048035"/>
    </source>
</evidence>
<comment type="function">
    <text evidence="1 9">Iron-storage protein.</text>
</comment>
<organism evidence="11">
    <name type="scientific">Caldilineaceae bacterium SB0662_bin_9</name>
    <dbReference type="NCBI Taxonomy" id="2605258"/>
    <lineage>
        <taxon>Bacteria</taxon>
        <taxon>Bacillati</taxon>
        <taxon>Chloroflexota</taxon>
        <taxon>Caldilineae</taxon>
        <taxon>Caldilineales</taxon>
        <taxon>Caldilineaceae</taxon>
    </lineage>
</organism>
<dbReference type="GO" id="GO:0006879">
    <property type="term" value="P:intracellular iron ion homeostasis"/>
    <property type="evidence" value="ECO:0007669"/>
    <property type="project" value="UniProtKB-KW"/>
</dbReference>
<protein>
    <recommendedName>
        <fullName evidence="9">Ferritin</fullName>
        <ecNumber evidence="9">1.16.3.2</ecNumber>
    </recommendedName>
</protein>
<evidence type="ECO:0000256" key="2">
    <source>
        <dbReference type="ARBA" id="ARBA00006950"/>
    </source>
</evidence>
<evidence type="ECO:0000256" key="5">
    <source>
        <dbReference type="ARBA" id="ARBA00023002"/>
    </source>
</evidence>
<keyword evidence="6 8" id="KW-0408">Iron</keyword>
<keyword evidence="9" id="KW-0963">Cytoplasm</keyword>
<keyword evidence="3 9" id="KW-0409">Iron storage</keyword>
<dbReference type="GO" id="GO:0005829">
    <property type="term" value="C:cytosol"/>
    <property type="evidence" value="ECO:0007669"/>
    <property type="project" value="TreeGrafter"/>
</dbReference>
<dbReference type="GO" id="GO:0004322">
    <property type="term" value="F:ferroxidase activity"/>
    <property type="evidence" value="ECO:0007669"/>
    <property type="project" value="TreeGrafter"/>
</dbReference>
<evidence type="ECO:0000256" key="3">
    <source>
        <dbReference type="ARBA" id="ARBA00022434"/>
    </source>
</evidence>
<evidence type="ECO:0000256" key="6">
    <source>
        <dbReference type="ARBA" id="ARBA00023004"/>
    </source>
</evidence>
<dbReference type="Pfam" id="PF00210">
    <property type="entry name" value="Ferritin"/>
    <property type="match status" value="1"/>
</dbReference>
<dbReference type="AlphaFoldDB" id="A0A6B1DSV3"/>
<dbReference type="SUPFAM" id="SSF47240">
    <property type="entry name" value="Ferritin-like"/>
    <property type="match status" value="1"/>
</dbReference>
<dbReference type="InterPro" id="IPR041719">
    <property type="entry name" value="Ferritin_prok"/>
</dbReference>
<dbReference type="InterPro" id="IPR012347">
    <property type="entry name" value="Ferritin-like"/>
</dbReference>
<evidence type="ECO:0000256" key="1">
    <source>
        <dbReference type="ARBA" id="ARBA00002485"/>
    </source>
</evidence>
<keyword evidence="5" id="KW-0560">Oxidoreductase</keyword>
<evidence type="ECO:0000259" key="10">
    <source>
        <dbReference type="PROSITE" id="PS50905"/>
    </source>
</evidence>
<reference evidence="11" key="1">
    <citation type="submission" date="2019-09" db="EMBL/GenBank/DDBJ databases">
        <title>Characterisation of the sponge microbiome using genome-centric metagenomics.</title>
        <authorList>
            <person name="Engelberts J.P."/>
            <person name="Robbins S.J."/>
            <person name="De Goeij J.M."/>
            <person name="Aranda M."/>
            <person name="Bell S.C."/>
            <person name="Webster N.S."/>
        </authorList>
    </citation>
    <scope>NUCLEOTIDE SEQUENCE</scope>
    <source>
        <strain evidence="11">SB0662_bin_9</strain>
    </source>
</reference>
<comment type="catalytic activity">
    <reaction evidence="7 9">
        <text>4 Fe(2+) + O2 + 6 H2O = 4 iron(III) oxide-hydroxide + 12 H(+)</text>
        <dbReference type="Rhea" id="RHEA:11972"/>
        <dbReference type="ChEBI" id="CHEBI:15377"/>
        <dbReference type="ChEBI" id="CHEBI:15378"/>
        <dbReference type="ChEBI" id="CHEBI:15379"/>
        <dbReference type="ChEBI" id="CHEBI:29033"/>
        <dbReference type="ChEBI" id="CHEBI:78619"/>
        <dbReference type="EC" id="1.16.3.2"/>
    </reaction>
</comment>
<keyword evidence="4 8" id="KW-0479">Metal-binding</keyword>
<evidence type="ECO:0000313" key="11">
    <source>
        <dbReference type="EMBL" id="MYD90358.1"/>
    </source>
</evidence>
<dbReference type="GO" id="GO:0008198">
    <property type="term" value="F:ferrous iron binding"/>
    <property type="evidence" value="ECO:0007669"/>
    <property type="project" value="TreeGrafter"/>
</dbReference>
<proteinExistence type="inferred from homology"/>
<feature type="binding site" evidence="8">
    <location>
        <position position="128"/>
    </location>
    <ligand>
        <name>Fe cation</name>
        <dbReference type="ChEBI" id="CHEBI:24875"/>
        <label>1</label>
    </ligand>
</feature>
<sequence>MVLNSVVENTFNQQINAELYASYLYLSMSAWLEHADLPGFARFMRGQSQEEYEHAMRFLKHIEDRDGFVRLLPIEAPPTEFDSVEDVIAQALAHEAHVSVLINDIYRIAVENEDHAAQVMLHWFITEQVEEEKLFRDILAELRKVDGQSDALLLLDRDMGNRTNADSRT</sequence>
<feature type="binding site" evidence="8">
    <location>
        <position position="54"/>
    </location>
    <ligand>
        <name>Fe cation</name>
        <dbReference type="ChEBI" id="CHEBI:24875"/>
        <label>1</label>
    </ligand>
</feature>
<evidence type="ECO:0000256" key="8">
    <source>
        <dbReference type="PIRSR" id="PIRSR601519-1"/>
    </source>
</evidence>
<name>A0A6B1DSV3_9CHLR</name>
<accession>A0A6B1DSV3</accession>
<dbReference type="InterPro" id="IPR009078">
    <property type="entry name" value="Ferritin-like_SF"/>
</dbReference>
<dbReference type="GO" id="GO:0042802">
    <property type="term" value="F:identical protein binding"/>
    <property type="evidence" value="ECO:0007669"/>
    <property type="project" value="UniProtKB-ARBA"/>
</dbReference>
<gene>
    <name evidence="11" type="ORF">F4Y08_08510</name>
</gene>
<comment type="similarity">
    <text evidence="2 9">Belongs to the ferritin family. Prokaryotic subfamily.</text>
</comment>
<dbReference type="EC" id="1.16.3.2" evidence="9"/>
<dbReference type="CDD" id="cd01055">
    <property type="entry name" value="Nonheme_Ferritin"/>
    <property type="match status" value="1"/>
</dbReference>
<evidence type="ECO:0000256" key="4">
    <source>
        <dbReference type="ARBA" id="ARBA00022723"/>
    </source>
</evidence>
<dbReference type="InterPro" id="IPR001519">
    <property type="entry name" value="Ferritin"/>
</dbReference>
<feature type="binding site" evidence="8">
    <location>
        <position position="51"/>
    </location>
    <ligand>
        <name>Fe cation</name>
        <dbReference type="ChEBI" id="CHEBI:24875"/>
        <label>1</label>
    </ligand>
</feature>
<dbReference type="GO" id="GO:0008199">
    <property type="term" value="F:ferric iron binding"/>
    <property type="evidence" value="ECO:0007669"/>
    <property type="project" value="InterPro"/>
</dbReference>
<dbReference type="PANTHER" id="PTHR11431">
    <property type="entry name" value="FERRITIN"/>
    <property type="match status" value="1"/>
</dbReference>
<comment type="subcellular location">
    <subcellularLocation>
        <location evidence="9">Cytoplasm</location>
    </subcellularLocation>
</comment>
<feature type="domain" description="Ferritin-like diiron" evidence="10">
    <location>
        <begin position="1"/>
        <end position="146"/>
    </location>
</feature>
<dbReference type="PROSITE" id="PS50905">
    <property type="entry name" value="FERRITIN_LIKE"/>
    <property type="match status" value="1"/>
</dbReference>
<feature type="binding site" evidence="8">
    <location>
        <position position="18"/>
    </location>
    <ligand>
        <name>Fe cation</name>
        <dbReference type="ChEBI" id="CHEBI:24875"/>
        <label>1</label>
    </ligand>
</feature>
<dbReference type="PANTHER" id="PTHR11431:SF127">
    <property type="entry name" value="BACTERIAL NON-HEME FERRITIN"/>
    <property type="match status" value="1"/>
</dbReference>
<dbReference type="InterPro" id="IPR008331">
    <property type="entry name" value="Ferritin_DPS_dom"/>
</dbReference>
<dbReference type="InterPro" id="IPR009040">
    <property type="entry name" value="Ferritin-like_diiron"/>
</dbReference>
<dbReference type="FunFam" id="1.20.1260.10:FF:000001">
    <property type="entry name" value="Non-heme ferritin"/>
    <property type="match status" value="1"/>
</dbReference>
<comment type="caution">
    <text evidence="11">The sequence shown here is derived from an EMBL/GenBank/DDBJ whole genome shotgun (WGS) entry which is preliminary data.</text>
</comment>